<dbReference type="InterPro" id="IPR001460">
    <property type="entry name" value="PCN-bd_Tpept"/>
</dbReference>
<dbReference type="GO" id="GO:0008360">
    <property type="term" value="P:regulation of cell shape"/>
    <property type="evidence" value="ECO:0007669"/>
    <property type="project" value="UniProtKB-KW"/>
</dbReference>
<dbReference type="InterPro" id="IPR050396">
    <property type="entry name" value="Glycosyltr_51/Transpeptidase"/>
</dbReference>
<dbReference type="Pfam" id="PF00905">
    <property type="entry name" value="Transpeptidase"/>
    <property type="match status" value="1"/>
</dbReference>
<keyword evidence="10" id="KW-0511">Multifunctional enzyme</keyword>
<evidence type="ECO:0000256" key="14">
    <source>
        <dbReference type="SAM" id="MobiDB-lite"/>
    </source>
</evidence>
<feature type="compositionally biased region" description="Low complexity" evidence="14">
    <location>
        <begin position="41"/>
        <end position="53"/>
    </location>
</feature>
<comment type="caution">
    <text evidence="18">The sequence shown here is derived from an EMBL/GenBank/DDBJ whole genome shotgun (WGS) entry which is preliminary data.</text>
</comment>
<dbReference type="InterPro" id="IPR036950">
    <property type="entry name" value="PBP_transglycosylase"/>
</dbReference>
<dbReference type="AlphaFoldDB" id="A0A923E4Q6"/>
<feature type="domain" description="Glycosyl transferase family 51" evidence="17">
    <location>
        <begin position="115"/>
        <end position="285"/>
    </location>
</feature>
<keyword evidence="8" id="KW-0133">Cell shape</keyword>
<dbReference type="GO" id="GO:0008955">
    <property type="term" value="F:peptidoglycan glycosyltransferase activity"/>
    <property type="evidence" value="ECO:0007669"/>
    <property type="project" value="UniProtKB-EC"/>
</dbReference>
<evidence type="ECO:0000256" key="7">
    <source>
        <dbReference type="ARBA" id="ARBA00022801"/>
    </source>
</evidence>
<dbReference type="GO" id="GO:0008658">
    <property type="term" value="F:penicillin binding"/>
    <property type="evidence" value="ECO:0007669"/>
    <property type="project" value="InterPro"/>
</dbReference>
<keyword evidence="6" id="KW-0808">Transferase</keyword>
<proteinExistence type="inferred from homology"/>
<comment type="similarity">
    <text evidence="1">In the C-terminal section; belongs to the transpeptidase family.</text>
</comment>
<gene>
    <name evidence="18" type="ORF">HD592_000181</name>
</gene>
<dbReference type="Gene3D" id="3.40.710.10">
    <property type="entry name" value="DD-peptidase/beta-lactamase superfamily"/>
    <property type="match status" value="1"/>
</dbReference>
<dbReference type="GO" id="GO:0009002">
    <property type="term" value="F:serine-type D-Ala-D-Ala carboxypeptidase activity"/>
    <property type="evidence" value="ECO:0007669"/>
    <property type="project" value="UniProtKB-EC"/>
</dbReference>
<dbReference type="PANTHER" id="PTHR32282:SF34">
    <property type="entry name" value="PENICILLIN-BINDING PROTEIN 1A"/>
    <property type="match status" value="1"/>
</dbReference>
<evidence type="ECO:0000259" key="17">
    <source>
        <dbReference type="Pfam" id="PF00912"/>
    </source>
</evidence>
<evidence type="ECO:0000259" key="16">
    <source>
        <dbReference type="Pfam" id="PF00905"/>
    </source>
</evidence>
<dbReference type="GO" id="GO:0030288">
    <property type="term" value="C:outer membrane-bounded periplasmic space"/>
    <property type="evidence" value="ECO:0007669"/>
    <property type="project" value="TreeGrafter"/>
</dbReference>
<organism evidence="18 19">
    <name type="scientific">Schaalia hyovaginalis</name>
    <dbReference type="NCBI Taxonomy" id="29316"/>
    <lineage>
        <taxon>Bacteria</taxon>
        <taxon>Bacillati</taxon>
        <taxon>Actinomycetota</taxon>
        <taxon>Actinomycetes</taxon>
        <taxon>Actinomycetales</taxon>
        <taxon>Actinomycetaceae</taxon>
        <taxon>Schaalia</taxon>
    </lineage>
</organism>
<evidence type="ECO:0000256" key="13">
    <source>
        <dbReference type="ARBA" id="ARBA00049902"/>
    </source>
</evidence>
<dbReference type="Gene3D" id="1.10.3810.10">
    <property type="entry name" value="Biosynthetic peptidoglycan transglycosylase-like"/>
    <property type="match status" value="1"/>
</dbReference>
<feature type="region of interest" description="Disordered" evidence="14">
    <location>
        <begin position="1"/>
        <end position="54"/>
    </location>
</feature>
<dbReference type="PANTHER" id="PTHR32282">
    <property type="entry name" value="BINDING PROTEIN TRANSPEPTIDASE, PUTATIVE-RELATED"/>
    <property type="match status" value="1"/>
</dbReference>
<dbReference type="Proteomes" id="UP000617426">
    <property type="component" value="Unassembled WGS sequence"/>
</dbReference>
<comment type="catalytic activity">
    <reaction evidence="12">
        <text>Preferential cleavage: (Ac)2-L-Lys-D-Ala-|-D-Ala. Also transpeptidation of peptidyl-alanyl moieties that are N-acyl substituents of D-alanine.</text>
        <dbReference type="EC" id="3.4.16.4"/>
    </reaction>
</comment>
<name>A0A923E4Q6_9ACTO</name>
<evidence type="ECO:0000256" key="3">
    <source>
        <dbReference type="ARBA" id="ARBA00022645"/>
    </source>
</evidence>
<dbReference type="InterPro" id="IPR001264">
    <property type="entry name" value="Glyco_trans_51"/>
</dbReference>
<keyword evidence="3 18" id="KW-0121">Carboxypeptidase</keyword>
<keyword evidence="4" id="KW-0645">Protease</keyword>
<feature type="transmembrane region" description="Helical" evidence="15">
    <location>
        <begin position="64"/>
        <end position="88"/>
    </location>
</feature>
<accession>A0A923E4Q6</accession>
<evidence type="ECO:0000313" key="18">
    <source>
        <dbReference type="EMBL" id="MBB6333616.1"/>
    </source>
</evidence>
<evidence type="ECO:0000256" key="5">
    <source>
        <dbReference type="ARBA" id="ARBA00022676"/>
    </source>
</evidence>
<comment type="catalytic activity">
    <reaction evidence="13">
        <text>[GlcNAc-(1-&gt;4)-Mur2Ac(oyl-L-Ala-gamma-D-Glu-L-Lys-D-Ala-D-Ala)](n)-di-trans,octa-cis-undecaprenyl diphosphate + beta-D-GlcNAc-(1-&gt;4)-Mur2Ac(oyl-L-Ala-gamma-D-Glu-L-Lys-D-Ala-D-Ala)-di-trans,octa-cis-undecaprenyl diphosphate = [GlcNAc-(1-&gt;4)-Mur2Ac(oyl-L-Ala-gamma-D-Glu-L-Lys-D-Ala-D-Ala)](n+1)-di-trans,octa-cis-undecaprenyl diphosphate + di-trans,octa-cis-undecaprenyl diphosphate + H(+)</text>
        <dbReference type="Rhea" id="RHEA:23708"/>
        <dbReference type="Rhea" id="RHEA-COMP:9602"/>
        <dbReference type="Rhea" id="RHEA-COMP:9603"/>
        <dbReference type="ChEBI" id="CHEBI:15378"/>
        <dbReference type="ChEBI" id="CHEBI:58405"/>
        <dbReference type="ChEBI" id="CHEBI:60033"/>
        <dbReference type="ChEBI" id="CHEBI:78435"/>
        <dbReference type="EC" id="2.4.99.28"/>
    </reaction>
</comment>
<dbReference type="Pfam" id="PF00912">
    <property type="entry name" value="Transgly"/>
    <property type="match status" value="1"/>
</dbReference>
<keyword evidence="9" id="KW-0573">Peptidoglycan synthesis</keyword>
<dbReference type="SUPFAM" id="SSF56601">
    <property type="entry name" value="beta-lactamase/transpeptidase-like"/>
    <property type="match status" value="1"/>
</dbReference>
<feature type="compositionally biased region" description="Low complexity" evidence="14">
    <location>
        <begin position="690"/>
        <end position="709"/>
    </location>
</feature>
<dbReference type="FunFam" id="1.10.3810.10:FF:000001">
    <property type="entry name" value="Penicillin-binding protein 1A"/>
    <property type="match status" value="1"/>
</dbReference>
<keyword evidence="15" id="KW-1133">Transmembrane helix</keyword>
<reference evidence="18" key="1">
    <citation type="submission" date="2020-08" db="EMBL/GenBank/DDBJ databases">
        <title>Sequencing the genomes of 1000 actinobacteria strains.</title>
        <authorList>
            <person name="Klenk H.-P."/>
        </authorList>
    </citation>
    <scope>NUCLEOTIDE SEQUENCE</scope>
    <source>
        <strain evidence="18">DSM 10695</strain>
    </source>
</reference>
<feature type="region of interest" description="Disordered" evidence="14">
    <location>
        <begin position="681"/>
        <end position="767"/>
    </location>
</feature>
<sequence length="767" mass="80383">MAKSDGKKDWSEIMGSGSAHPHLPTRAETRGRRSGGKAPSRRASGAGSKTAAGAKRKRGIGKKIGLGLVFTFLAVLIAGLAAFLYMYASIAIPKADDLALAQKTTIYYSDGETELGDLGEVDRQIIDASTLPDYVGKAIVASEDRTFYTNSGIDPKGILRALYNNITTGSRQGGSTLTQQYVERYYVGQTTSYIGKAEEAVLALKINREQSKDEILGNYLNTIYFGRRTYGIEAAAKAYFGHSAKDLTLSEAALLAGIIPAPSAWDPAVDPDQAKSRWARVLDLMVEDGWISQAEADAAEFPETIDPATLNSSSMTGPLGYLIEQVQTELISAGVVDEDTIFNGGLKIVSTIDKAKQDAAIAAANSMKEVEGWDPRFQHLALSSIDPNTGEIVAEFAGYDYEVRQQNSATQDIAMAGSSFKPFALLANARAGGSVHDRYDGNSPKSFEGLTSLVANNGGISYGSVDLITSTGWSINTAYVALNKEVGPAATMQAAIDAGIPEDTAGLEASLLNVLGFASPHNVDLANAFATIANGGERMTAHIVKTASDSHGNLLYEAAKTGERAFDVEEVSSIMPALRAVTGANGSAWKVGSALPGIETAGKTGTSSDQLSAQFSGFVPGLATTVSMYQSDENGNAVPLTNIGGLDHFYGADWAADVWIAYMTQATQGMTTTTFDWVVPSTRTPKNSVPEQAQSAQTAPAAPTETEQPLTDATTPAPVPSTPIAPEAPADSGQDEVHPAPDPNAGGENEAVQPDNGAVKPNAGAAG</sequence>
<evidence type="ECO:0000256" key="12">
    <source>
        <dbReference type="ARBA" id="ARBA00034000"/>
    </source>
</evidence>
<evidence type="ECO:0000256" key="11">
    <source>
        <dbReference type="ARBA" id="ARBA00023316"/>
    </source>
</evidence>
<dbReference type="InterPro" id="IPR023346">
    <property type="entry name" value="Lysozyme-like_dom_sf"/>
</dbReference>
<comment type="similarity">
    <text evidence="2">In the N-terminal section; belongs to the glycosyltransferase 51 family.</text>
</comment>
<dbReference type="GO" id="GO:0071555">
    <property type="term" value="P:cell wall organization"/>
    <property type="evidence" value="ECO:0007669"/>
    <property type="project" value="UniProtKB-KW"/>
</dbReference>
<dbReference type="GO" id="GO:0009252">
    <property type="term" value="P:peptidoglycan biosynthetic process"/>
    <property type="evidence" value="ECO:0007669"/>
    <property type="project" value="UniProtKB-KW"/>
</dbReference>
<dbReference type="GO" id="GO:0006508">
    <property type="term" value="P:proteolysis"/>
    <property type="evidence" value="ECO:0007669"/>
    <property type="project" value="UniProtKB-KW"/>
</dbReference>
<feature type="compositionally biased region" description="Basic and acidic residues" evidence="14">
    <location>
        <begin position="1"/>
        <end position="11"/>
    </location>
</feature>
<evidence type="ECO:0000256" key="4">
    <source>
        <dbReference type="ARBA" id="ARBA00022670"/>
    </source>
</evidence>
<evidence type="ECO:0000256" key="8">
    <source>
        <dbReference type="ARBA" id="ARBA00022960"/>
    </source>
</evidence>
<dbReference type="InterPro" id="IPR012338">
    <property type="entry name" value="Beta-lactam/transpept-like"/>
</dbReference>
<dbReference type="SUPFAM" id="SSF53955">
    <property type="entry name" value="Lysozyme-like"/>
    <property type="match status" value="1"/>
</dbReference>
<dbReference type="RefSeq" id="WP_184451310.1">
    <property type="nucleotide sequence ID" value="NZ_JACHMK010000001.1"/>
</dbReference>
<dbReference type="EMBL" id="JACHMK010000001">
    <property type="protein sequence ID" value="MBB6333616.1"/>
    <property type="molecule type" value="Genomic_DNA"/>
</dbReference>
<evidence type="ECO:0000256" key="9">
    <source>
        <dbReference type="ARBA" id="ARBA00022984"/>
    </source>
</evidence>
<keyword evidence="7" id="KW-0378">Hydrolase</keyword>
<evidence type="ECO:0000256" key="15">
    <source>
        <dbReference type="SAM" id="Phobius"/>
    </source>
</evidence>
<keyword evidence="15" id="KW-0812">Transmembrane</keyword>
<keyword evidence="15" id="KW-0472">Membrane</keyword>
<evidence type="ECO:0000313" key="19">
    <source>
        <dbReference type="Proteomes" id="UP000617426"/>
    </source>
</evidence>
<keyword evidence="5" id="KW-0328">Glycosyltransferase</keyword>
<evidence type="ECO:0000256" key="1">
    <source>
        <dbReference type="ARBA" id="ARBA00007090"/>
    </source>
</evidence>
<evidence type="ECO:0000256" key="2">
    <source>
        <dbReference type="ARBA" id="ARBA00007739"/>
    </source>
</evidence>
<protein>
    <submittedName>
        <fullName evidence="18">Membrane peptidoglycan carboxypeptidase</fullName>
    </submittedName>
</protein>
<evidence type="ECO:0000256" key="10">
    <source>
        <dbReference type="ARBA" id="ARBA00023268"/>
    </source>
</evidence>
<keyword evidence="11" id="KW-0961">Cell wall biogenesis/degradation</keyword>
<feature type="domain" description="Penicillin-binding protein transpeptidase" evidence="16">
    <location>
        <begin position="385"/>
        <end position="607"/>
    </location>
</feature>
<keyword evidence="19" id="KW-1185">Reference proteome</keyword>
<evidence type="ECO:0000256" key="6">
    <source>
        <dbReference type="ARBA" id="ARBA00022679"/>
    </source>
</evidence>